<name>A0A0A8K0W5_9HYPH</name>
<dbReference type="EMBL" id="AP014648">
    <property type="protein sequence ID" value="BAQ16560.1"/>
    <property type="molecule type" value="Genomic_DNA"/>
</dbReference>
<dbReference type="KEGG" id="mcg:GL4_1100"/>
<accession>A0A0A8K0W5</accession>
<evidence type="ECO:0000313" key="3">
    <source>
        <dbReference type="Proteomes" id="UP000031643"/>
    </source>
</evidence>
<keyword evidence="3" id="KW-1185">Reference proteome</keyword>
<evidence type="ECO:0000256" key="1">
    <source>
        <dbReference type="SAM" id="Phobius"/>
    </source>
</evidence>
<keyword evidence="1" id="KW-0812">Transmembrane</keyword>
<feature type="transmembrane region" description="Helical" evidence="1">
    <location>
        <begin position="93"/>
        <end position="115"/>
    </location>
</feature>
<proteinExistence type="predicted"/>
<feature type="transmembrane region" description="Helical" evidence="1">
    <location>
        <begin position="184"/>
        <end position="208"/>
    </location>
</feature>
<dbReference type="Proteomes" id="UP000031643">
    <property type="component" value="Chromosome"/>
</dbReference>
<dbReference type="AlphaFoldDB" id="A0A0A8K0W5"/>
<feature type="transmembrane region" description="Helical" evidence="1">
    <location>
        <begin position="62"/>
        <end position="86"/>
    </location>
</feature>
<keyword evidence="1" id="KW-0472">Membrane</keyword>
<feature type="transmembrane region" description="Helical" evidence="1">
    <location>
        <begin position="220"/>
        <end position="239"/>
    </location>
</feature>
<dbReference type="STRING" id="1384459.GL4_1100"/>
<sequence>MRCPGGLAHREVSIDGLSGTFTDVVVRVESADGAVQAARLTPDSPSFTVAAAPTWVETARTYFLLGVEHILLGIDHLLFVLALLLLVRDVWMLVKVITAFTVAHSITLALAALGWAQIPQAPVEAVIALSIMFVAAEVVRQTRPESDLTKRMPWLVAFAFGLLHGLGFGGALKEIGLPQSDVPAALLTFNLGVEAGQLLFVFTVVGVSTLVRRVFSLDRSWIRTAAGYGIGSLAAVWFVQRVALFL</sequence>
<feature type="transmembrane region" description="Helical" evidence="1">
    <location>
        <begin position="152"/>
        <end position="172"/>
    </location>
</feature>
<dbReference type="HOGENOM" id="CLU_043645_1_0_5"/>
<feature type="transmembrane region" description="Helical" evidence="1">
    <location>
        <begin position="121"/>
        <end position="140"/>
    </location>
</feature>
<dbReference type="Pfam" id="PF13795">
    <property type="entry name" value="HupE_UreJ_2"/>
    <property type="match status" value="1"/>
</dbReference>
<evidence type="ECO:0000313" key="2">
    <source>
        <dbReference type="EMBL" id="BAQ16560.1"/>
    </source>
</evidence>
<organism evidence="2 3">
    <name type="scientific">Methyloceanibacter caenitepidi</name>
    <dbReference type="NCBI Taxonomy" id="1384459"/>
    <lineage>
        <taxon>Bacteria</taxon>
        <taxon>Pseudomonadati</taxon>
        <taxon>Pseudomonadota</taxon>
        <taxon>Alphaproteobacteria</taxon>
        <taxon>Hyphomicrobiales</taxon>
        <taxon>Hyphomicrobiaceae</taxon>
        <taxon>Methyloceanibacter</taxon>
    </lineage>
</organism>
<reference evidence="2 3" key="1">
    <citation type="submission" date="2014-09" db="EMBL/GenBank/DDBJ databases">
        <title>Genome sequencing of Methyloceanibacter caenitepidi Gela4.</title>
        <authorList>
            <person name="Takeuchi M."/>
            <person name="Susumu S."/>
            <person name="Kamagata Y."/>
            <person name="Oshima K."/>
            <person name="Hattori M."/>
            <person name="Iwasaki W."/>
        </authorList>
    </citation>
    <scope>NUCLEOTIDE SEQUENCE [LARGE SCALE GENOMIC DNA]</scope>
    <source>
        <strain evidence="2 3">Gela4</strain>
    </source>
</reference>
<gene>
    <name evidence="2" type="ORF">GL4_1100</name>
</gene>
<keyword evidence="1" id="KW-1133">Transmembrane helix</keyword>
<dbReference type="InterPro" id="IPR032809">
    <property type="entry name" value="Put_HupE_UreJ"/>
</dbReference>
<protein>
    <submittedName>
        <fullName evidence="2">Membrane protein</fullName>
    </submittedName>
</protein>